<proteinExistence type="predicted"/>
<dbReference type="InterPro" id="IPR007060">
    <property type="entry name" value="FtsL/DivIC"/>
</dbReference>
<dbReference type="RefSeq" id="WP_079589181.1">
    <property type="nucleotide sequence ID" value="NZ_FUYN01000002.1"/>
</dbReference>
<keyword evidence="5" id="KW-1185">Reference proteome</keyword>
<keyword evidence="4" id="KW-0132">Cell division</keyword>
<feature type="transmembrane region" description="Helical" evidence="3">
    <location>
        <begin position="85"/>
        <end position="108"/>
    </location>
</feature>
<dbReference type="EMBL" id="FUYN01000002">
    <property type="protein sequence ID" value="SKB40116.1"/>
    <property type="molecule type" value="Genomic_DNA"/>
</dbReference>
<feature type="region of interest" description="Disordered" evidence="2">
    <location>
        <begin position="26"/>
        <end position="80"/>
    </location>
</feature>
<organism evidence="4 5">
    <name type="scientific">Acetoanaerobium noterae</name>
    <dbReference type="NCBI Taxonomy" id="745369"/>
    <lineage>
        <taxon>Bacteria</taxon>
        <taxon>Bacillati</taxon>
        <taxon>Bacillota</taxon>
        <taxon>Clostridia</taxon>
        <taxon>Peptostreptococcales</taxon>
        <taxon>Filifactoraceae</taxon>
        <taxon>Acetoanaerobium</taxon>
    </lineage>
</organism>
<keyword evidence="1" id="KW-0175">Coiled coil</keyword>
<feature type="coiled-coil region" evidence="1">
    <location>
        <begin position="114"/>
        <end position="148"/>
    </location>
</feature>
<dbReference type="AlphaFoldDB" id="A0A1T5AYS8"/>
<accession>A0A1T5AYS8</accession>
<reference evidence="5" key="1">
    <citation type="submission" date="2017-02" db="EMBL/GenBank/DDBJ databases">
        <authorList>
            <person name="Varghese N."/>
            <person name="Submissions S."/>
        </authorList>
    </citation>
    <scope>NUCLEOTIDE SEQUENCE [LARGE SCALE GENOMIC DNA]</scope>
    <source>
        <strain evidence="5">ATCC 35199</strain>
    </source>
</reference>
<evidence type="ECO:0000313" key="5">
    <source>
        <dbReference type="Proteomes" id="UP000243406"/>
    </source>
</evidence>
<keyword evidence="3" id="KW-1133">Transmembrane helix</keyword>
<dbReference type="Proteomes" id="UP000243406">
    <property type="component" value="Unassembled WGS sequence"/>
</dbReference>
<dbReference type="OrthoDB" id="14319at2"/>
<sequence length="177" mass="20624">MKGKNQDETKISKVLEFKDNQTREESFENINIDNDDLNTKPRDVKKIEDTDKQKKLIKLKDKSSKHRNKKGEDKPKKTKKKLDSFDVASAVVIGLLIWAGISLSFTFIEQQMEISVLKERKLALETQIKQEEKELKKIKNTLNQMDTLEFIEKQAREKLGMIKPGETVYIDLTKKKN</sequence>
<evidence type="ECO:0000256" key="1">
    <source>
        <dbReference type="SAM" id="Coils"/>
    </source>
</evidence>
<feature type="compositionally biased region" description="Basic and acidic residues" evidence="2">
    <location>
        <begin position="37"/>
        <end position="62"/>
    </location>
</feature>
<name>A0A1T5AYS8_9FIRM</name>
<evidence type="ECO:0000256" key="3">
    <source>
        <dbReference type="SAM" id="Phobius"/>
    </source>
</evidence>
<gene>
    <name evidence="4" type="ORF">SAMN02745120_1288</name>
</gene>
<evidence type="ECO:0000313" key="4">
    <source>
        <dbReference type="EMBL" id="SKB40116.1"/>
    </source>
</evidence>
<protein>
    <submittedName>
        <fullName evidence="4">Cell division protein FtsB</fullName>
    </submittedName>
</protein>
<keyword evidence="4" id="KW-0131">Cell cycle</keyword>
<evidence type="ECO:0000256" key="2">
    <source>
        <dbReference type="SAM" id="MobiDB-lite"/>
    </source>
</evidence>
<dbReference type="Pfam" id="PF04977">
    <property type="entry name" value="DivIC"/>
    <property type="match status" value="1"/>
</dbReference>
<keyword evidence="3" id="KW-0472">Membrane</keyword>
<keyword evidence="3" id="KW-0812">Transmembrane</keyword>
<dbReference type="GO" id="GO:0051301">
    <property type="term" value="P:cell division"/>
    <property type="evidence" value="ECO:0007669"/>
    <property type="project" value="UniProtKB-KW"/>
</dbReference>